<feature type="domain" description="MHD2" evidence="1">
    <location>
        <begin position="1"/>
        <end position="101"/>
    </location>
</feature>
<protein>
    <recommendedName>
        <fullName evidence="1">MHD2 domain-containing protein</fullName>
    </recommendedName>
</protein>
<dbReference type="PANTHER" id="PTHR31280">
    <property type="entry name" value="PROTEIN UNC-13 HOMOLOG"/>
    <property type="match status" value="1"/>
</dbReference>
<reference evidence="3" key="2">
    <citation type="journal article" date="2017" name="Nat. Plants">
        <title>The Aegilops tauschii genome reveals multiple impacts of transposons.</title>
        <authorList>
            <person name="Zhao G."/>
            <person name="Zou C."/>
            <person name="Li K."/>
            <person name="Wang K."/>
            <person name="Li T."/>
            <person name="Gao L."/>
            <person name="Zhang X."/>
            <person name="Wang H."/>
            <person name="Yang Z."/>
            <person name="Liu X."/>
            <person name="Jiang W."/>
            <person name="Mao L."/>
            <person name="Kong X."/>
            <person name="Jiao Y."/>
            <person name="Jia J."/>
        </authorList>
    </citation>
    <scope>NUCLEOTIDE SEQUENCE [LARGE SCALE GENOMIC DNA]</scope>
    <source>
        <strain evidence="3">cv. AL8/78</strain>
    </source>
</reference>
<dbReference type="PANTHER" id="PTHR31280:SF3">
    <property type="entry name" value="DNA TOPOISOMERASE 4 SUBUNIT B (DUF810)"/>
    <property type="match status" value="1"/>
</dbReference>
<proteinExistence type="predicted"/>
<reference evidence="2" key="4">
    <citation type="submission" date="2019-03" db="UniProtKB">
        <authorList>
            <consortium name="EnsemblPlants"/>
        </authorList>
    </citation>
    <scope>IDENTIFICATION</scope>
</reference>
<organism evidence="2 3">
    <name type="scientific">Aegilops tauschii subsp. strangulata</name>
    <name type="common">Goatgrass</name>
    <dbReference type="NCBI Taxonomy" id="200361"/>
    <lineage>
        <taxon>Eukaryota</taxon>
        <taxon>Viridiplantae</taxon>
        <taxon>Streptophyta</taxon>
        <taxon>Embryophyta</taxon>
        <taxon>Tracheophyta</taxon>
        <taxon>Spermatophyta</taxon>
        <taxon>Magnoliopsida</taxon>
        <taxon>Liliopsida</taxon>
        <taxon>Poales</taxon>
        <taxon>Poaceae</taxon>
        <taxon>BOP clade</taxon>
        <taxon>Pooideae</taxon>
        <taxon>Triticodae</taxon>
        <taxon>Triticeae</taxon>
        <taxon>Triticinae</taxon>
        <taxon>Aegilops</taxon>
    </lineage>
</organism>
<dbReference type="Proteomes" id="UP000015105">
    <property type="component" value="Chromosome 2D"/>
</dbReference>
<evidence type="ECO:0000259" key="1">
    <source>
        <dbReference type="PROSITE" id="PS51259"/>
    </source>
</evidence>
<reference evidence="2" key="3">
    <citation type="journal article" date="2017" name="Nature">
        <title>Genome sequence of the progenitor of the wheat D genome Aegilops tauschii.</title>
        <authorList>
            <person name="Luo M.C."/>
            <person name="Gu Y.Q."/>
            <person name="Puiu D."/>
            <person name="Wang H."/>
            <person name="Twardziok S.O."/>
            <person name="Deal K.R."/>
            <person name="Huo N."/>
            <person name="Zhu T."/>
            <person name="Wang L."/>
            <person name="Wang Y."/>
            <person name="McGuire P.E."/>
            <person name="Liu S."/>
            <person name="Long H."/>
            <person name="Ramasamy R.K."/>
            <person name="Rodriguez J.C."/>
            <person name="Van S.L."/>
            <person name="Yuan L."/>
            <person name="Wang Z."/>
            <person name="Xia Z."/>
            <person name="Xiao L."/>
            <person name="Anderson O.D."/>
            <person name="Ouyang S."/>
            <person name="Liang Y."/>
            <person name="Zimin A.V."/>
            <person name="Pertea G."/>
            <person name="Qi P."/>
            <person name="Bennetzen J.L."/>
            <person name="Dai X."/>
            <person name="Dawson M.W."/>
            <person name="Muller H.G."/>
            <person name="Kugler K."/>
            <person name="Rivarola-Duarte L."/>
            <person name="Spannagl M."/>
            <person name="Mayer K.F.X."/>
            <person name="Lu F.H."/>
            <person name="Bevan M.W."/>
            <person name="Leroy P."/>
            <person name="Li P."/>
            <person name="You F.M."/>
            <person name="Sun Q."/>
            <person name="Liu Z."/>
            <person name="Lyons E."/>
            <person name="Wicker T."/>
            <person name="Salzberg S.L."/>
            <person name="Devos K.M."/>
            <person name="Dvorak J."/>
        </authorList>
    </citation>
    <scope>NUCLEOTIDE SEQUENCE [LARGE SCALE GENOMIC DNA]</scope>
    <source>
        <strain evidence="2">cv. AL8/78</strain>
    </source>
</reference>
<reference evidence="3" key="1">
    <citation type="journal article" date="2014" name="Science">
        <title>Ancient hybridizations among the ancestral genomes of bread wheat.</title>
        <authorList>
            <consortium name="International Wheat Genome Sequencing Consortium,"/>
            <person name="Marcussen T."/>
            <person name="Sandve S.R."/>
            <person name="Heier L."/>
            <person name="Spannagl M."/>
            <person name="Pfeifer M."/>
            <person name="Jakobsen K.S."/>
            <person name="Wulff B.B."/>
            <person name="Steuernagel B."/>
            <person name="Mayer K.F."/>
            <person name="Olsen O.A."/>
        </authorList>
    </citation>
    <scope>NUCLEOTIDE SEQUENCE [LARGE SCALE GENOMIC DNA]</scope>
    <source>
        <strain evidence="3">cv. AL8/78</strain>
    </source>
</reference>
<evidence type="ECO:0000313" key="3">
    <source>
        <dbReference type="Proteomes" id="UP000015105"/>
    </source>
</evidence>
<accession>A0A453CLV7</accession>
<dbReference type="Pfam" id="PF25761">
    <property type="entry name" value="TPR_PATROL1"/>
    <property type="match status" value="1"/>
</dbReference>
<evidence type="ECO:0000313" key="2">
    <source>
        <dbReference type="EnsemblPlants" id="AET2Gv20892800.37"/>
    </source>
</evidence>
<dbReference type="InterPro" id="IPR014772">
    <property type="entry name" value="Munc13_dom-2"/>
</dbReference>
<dbReference type="InterPro" id="IPR008528">
    <property type="entry name" value="unc-13_homologue"/>
</dbReference>
<dbReference type="PROSITE" id="PS51259">
    <property type="entry name" value="MHD2"/>
    <property type="match status" value="1"/>
</dbReference>
<dbReference type="AlphaFoldDB" id="A0A453CLV7"/>
<dbReference type="EnsemblPlants" id="AET2Gv20892800.31">
    <property type="protein sequence ID" value="AET2Gv20892800.31"/>
    <property type="gene ID" value="AET2Gv20892800"/>
</dbReference>
<keyword evidence="3" id="KW-1185">Reference proteome</keyword>
<dbReference type="Gramene" id="AET2Gv20892800.37">
    <property type="protein sequence ID" value="AET2Gv20892800.37"/>
    <property type="gene ID" value="AET2Gv20892800"/>
</dbReference>
<dbReference type="InterPro" id="IPR057984">
    <property type="entry name" value="PATROL1_C"/>
</dbReference>
<name>A0A453CLV7_AEGTS</name>
<dbReference type="EnsemblPlants" id="AET2Gv20892800.37">
    <property type="protein sequence ID" value="AET2Gv20892800.37"/>
    <property type="gene ID" value="AET2Gv20892800"/>
</dbReference>
<sequence length="204" mass="23261">MLQVLDQVCDLIVDVLRDRVVLRVFQACMEGFIWVLLDGGPSRAFLETDVNLMKDDLAMLKDLFIAEGQGLPSDVIEKEAKLAQQILDLYVLKADTIIDLLMKASEHMSHHLEPATARRRNVHDVHTLLRVLCHKKDNGASTFLKIQYHLPRSSDYDDVPVKDAPSKVPIFSDMLNRGASFNWSETGQQSFRIMKKKLQEASWQ</sequence>
<reference evidence="2" key="5">
    <citation type="journal article" date="2021" name="G3 (Bethesda)">
        <title>Aegilops tauschii genome assembly Aet v5.0 features greater sequence contiguity and improved annotation.</title>
        <authorList>
            <person name="Wang L."/>
            <person name="Zhu T."/>
            <person name="Rodriguez J.C."/>
            <person name="Deal K.R."/>
            <person name="Dubcovsky J."/>
            <person name="McGuire P.E."/>
            <person name="Lux T."/>
            <person name="Spannagl M."/>
            <person name="Mayer K.F.X."/>
            <person name="Baldrich P."/>
            <person name="Meyers B.C."/>
            <person name="Huo N."/>
            <person name="Gu Y.Q."/>
            <person name="Zhou H."/>
            <person name="Devos K.M."/>
            <person name="Bennetzen J.L."/>
            <person name="Unver T."/>
            <person name="Budak H."/>
            <person name="Gulick P.J."/>
            <person name="Galiba G."/>
            <person name="Kalapos B."/>
            <person name="Nelson D.R."/>
            <person name="Li P."/>
            <person name="You F.M."/>
            <person name="Luo M.C."/>
            <person name="Dvorak J."/>
        </authorList>
    </citation>
    <scope>NUCLEOTIDE SEQUENCE [LARGE SCALE GENOMIC DNA]</scope>
    <source>
        <strain evidence="2">cv. AL8/78</strain>
    </source>
</reference>
<dbReference type="Gramene" id="AET2Gv20892800.31">
    <property type="protein sequence ID" value="AET2Gv20892800.31"/>
    <property type="gene ID" value="AET2Gv20892800"/>
</dbReference>